<dbReference type="Proteomes" id="UP000754750">
    <property type="component" value="Unassembled WGS sequence"/>
</dbReference>
<evidence type="ECO:0000313" key="3">
    <source>
        <dbReference type="Proteomes" id="UP000754750"/>
    </source>
</evidence>
<organism evidence="2 3">
    <name type="scientific">Faecalispora sporosphaeroides</name>
    <dbReference type="NCBI Taxonomy" id="1549"/>
    <lineage>
        <taxon>Bacteria</taxon>
        <taxon>Bacillati</taxon>
        <taxon>Bacillota</taxon>
        <taxon>Clostridia</taxon>
        <taxon>Eubacteriales</taxon>
        <taxon>Oscillospiraceae</taxon>
        <taxon>Faecalispora</taxon>
    </lineage>
</organism>
<name>A0A928Q4T6_9FIRM</name>
<evidence type="ECO:0000313" key="2">
    <source>
        <dbReference type="EMBL" id="MBE6833117.1"/>
    </source>
</evidence>
<feature type="region of interest" description="Disordered" evidence="1">
    <location>
        <begin position="49"/>
        <end position="75"/>
    </location>
</feature>
<comment type="caution">
    <text evidence="2">The sequence shown here is derived from an EMBL/GenBank/DDBJ whole genome shotgun (WGS) entry which is preliminary data.</text>
</comment>
<dbReference type="RefSeq" id="WP_020071938.1">
    <property type="nucleotide sequence ID" value="NZ_SVNY01000002.1"/>
</dbReference>
<evidence type="ECO:0000256" key="1">
    <source>
        <dbReference type="SAM" id="MobiDB-lite"/>
    </source>
</evidence>
<protein>
    <submittedName>
        <fullName evidence="2">Uncharacterized protein</fullName>
    </submittedName>
</protein>
<dbReference type="AlphaFoldDB" id="A0A928Q4T6"/>
<gene>
    <name evidence="2" type="ORF">E7512_05960</name>
</gene>
<proteinExistence type="predicted"/>
<dbReference type="EMBL" id="SVNY01000002">
    <property type="protein sequence ID" value="MBE6833117.1"/>
    <property type="molecule type" value="Genomic_DNA"/>
</dbReference>
<accession>A0A928Q4T6</accession>
<sequence length="75" mass="8408">MQKRDVGTPAVIVHFLPGSAGEVTMNRAAFQAALETGLSRLNGCKTAVEPDWEGNEENCRRYRERKRKEQETSGE</sequence>
<reference evidence="2" key="1">
    <citation type="submission" date="2019-04" db="EMBL/GenBank/DDBJ databases">
        <title>Evolution of Biomass-Degrading Anaerobic Consortia Revealed by Metagenomics.</title>
        <authorList>
            <person name="Peng X."/>
        </authorList>
    </citation>
    <scope>NUCLEOTIDE SEQUENCE</scope>
    <source>
        <strain evidence="2">SIG551</strain>
    </source>
</reference>
<feature type="compositionally biased region" description="Basic and acidic residues" evidence="1">
    <location>
        <begin position="57"/>
        <end position="75"/>
    </location>
</feature>